<evidence type="ECO:0000313" key="9">
    <source>
        <dbReference type="EMBL" id="OXA46181.1"/>
    </source>
</evidence>
<proteinExistence type="inferred from homology"/>
<keyword evidence="5" id="KW-0812">Transmembrane</keyword>
<evidence type="ECO:0000256" key="7">
    <source>
        <dbReference type="ARBA" id="ARBA00023136"/>
    </source>
</evidence>
<reference evidence="9 10" key="1">
    <citation type="submission" date="2015-12" db="EMBL/GenBank/DDBJ databases">
        <title>The genome of Folsomia candida.</title>
        <authorList>
            <person name="Faddeeva A."/>
            <person name="Derks M.F."/>
            <person name="Anvar Y."/>
            <person name="Smit S."/>
            <person name="Van Straalen N."/>
            <person name="Roelofs D."/>
        </authorList>
    </citation>
    <scope>NUCLEOTIDE SEQUENCE [LARGE SCALE GENOMIC DNA]</scope>
    <source>
        <strain evidence="9 10">VU population</strain>
        <tissue evidence="9">Whole body</tissue>
    </source>
</reference>
<evidence type="ECO:0000256" key="8">
    <source>
        <dbReference type="RuleBase" id="RU366017"/>
    </source>
</evidence>
<dbReference type="GO" id="GO:0016757">
    <property type="term" value="F:glycosyltransferase activity"/>
    <property type="evidence" value="ECO:0007669"/>
    <property type="project" value="UniProtKB-UniRule"/>
</dbReference>
<evidence type="ECO:0000256" key="3">
    <source>
        <dbReference type="ARBA" id="ARBA00022676"/>
    </source>
</evidence>
<dbReference type="Pfam" id="PF01697">
    <property type="entry name" value="Glyco_transf_92"/>
    <property type="match status" value="1"/>
</dbReference>
<keyword evidence="10" id="KW-1185">Reference proteome</keyword>
<dbReference type="PANTHER" id="PTHR21461">
    <property type="entry name" value="GLYCOSYLTRANSFERASE FAMILY 92 PROTEIN"/>
    <property type="match status" value="1"/>
</dbReference>
<evidence type="ECO:0000256" key="2">
    <source>
        <dbReference type="ARBA" id="ARBA00007647"/>
    </source>
</evidence>
<accession>A0A226DNJ0</accession>
<keyword evidence="6" id="KW-1133">Transmembrane helix</keyword>
<dbReference type="PANTHER" id="PTHR21461:SF69">
    <property type="entry name" value="GLYCOSYLTRANSFERASE FAMILY 92 PROTEIN"/>
    <property type="match status" value="1"/>
</dbReference>
<dbReference type="EMBL" id="LNIX01000016">
    <property type="protein sequence ID" value="OXA46181.1"/>
    <property type="molecule type" value="Genomic_DNA"/>
</dbReference>
<name>A0A226DNJ0_FOLCA</name>
<keyword evidence="4 8" id="KW-0808">Transferase</keyword>
<protein>
    <recommendedName>
        <fullName evidence="8">Glycosyltransferase family 92 protein</fullName>
        <ecNumber evidence="8">2.4.1.-</ecNumber>
    </recommendedName>
</protein>
<dbReference type="STRING" id="158441.A0A226DNJ0"/>
<sequence length="355" mass="40959">MAKIMKIAKFCSDLNLTSELSFCSLTPELAYQEDSSSQIIKFARFVSITPFPEVRESLTTSSNLLKLTQPRSTDVAEPYDFAVCVQPTYNYANVAEFLEWLEFYKMMGIGHFTFYNMSIGPRVSCVMKSAAVNAETPITILKWTSPIPDDNVLHLNGQLAQSNDCAFRYRGLSKHIIGVDYDEFLVPNYTHARNFGELINVLDTLWTSERRTGSLASYQFRMGVFDTSFENFPNSRNNSTPVNILKFGLYDFKTYRYVTRLEFVFPFRRRSKLISKPRSVIEPGLHWMDEAVGDEVEFQVPPEFAYLHHIRRFDECMDCINLPQRGDVTTHFYASELLKRVQNMVVTLARECDLE</sequence>
<dbReference type="OrthoDB" id="2526284at2759"/>
<dbReference type="GO" id="GO:0016020">
    <property type="term" value="C:membrane"/>
    <property type="evidence" value="ECO:0007669"/>
    <property type="project" value="UniProtKB-SubCell"/>
</dbReference>
<evidence type="ECO:0000313" key="10">
    <source>
        <dbReference type="Proteomes" id="UP000198287"/>
    </source>
</evidence>
<gene>
    <name evidence="9" type="ORF">Fcan01_19178</name>
</gene>
<comment type="subcellular location">
    <subcellularLocation>
        <location evidence="1">Membrane</location>
        <topology evidence="1">Single-pass membrane protein</topology>
    </subcellularLocation>
</comment>
<comment type="similarity">
    <text evidence="2 8">Belongs to the glycosyltransferase 92 family.</text>
</comment>
<dbReference type="Proteomes" id="UP000198287">
    <property type="component" value="Unassembled WGS sequence"/>
</dbReference>
<keyword evidence="3 8" id="KW-0328">Glycosyltransferase</keyword>
<evidence type="ECO:0000256" key="6">
    <source>
        <dbReference type="ARBA" id="ARBA00022989"/>
    </source>
</evidence>
<keyword evidence="7" id="KW-0472">Membrane</keyword>
<evidence type="ECO:0000256" key="1">
    <source>
        <dbReference type="ARBA" id="ARBA00004167"/>
    </source>
</evidence>
<dbReference type="InterPro" id="IPR008166">
    <property type="entry name" value="Glyco_transf_92"/>
</dbReference>
<comment type="caution">
    <text evidence="9">The sequence shown here is derived from an EMBL/GenBank/DDBJ whole genome shotgun (WGS) entry which is preliminary data.</text>
</comment>
<dbReference type="GO" id="GO:0005737">
    <property type="term" value="C:cytoplasm"/>
    <property type="evidence" value="ECO:0007669"/>
    <property type="project" value="TreeGrafter"/>
</dbReference>
<organism evidence="9 10">
    <name type="scientific">Folsomia candida</name>
    <name type="common">Springtail</name>
    <dbReference type="NCBI Taxonomy" id="158441"/>
    <lineage>
        <taxon>Eukaryota</taxon>
        <taxon>Metazoa</taxon>
        <taxon>Ecdysozoa</taxon>
        <taxon>Arthropoda</taxon>
        <taxon>Hexapoda</taxon>
        <taxon>Collembola</taxon>
        <taxon>Entomobryomorpha</taxon>
        <taxon>Isotomoidea</taxon>
        <taxon>Isotomidae</taxon>
        <taxon>Proisotominae</taxon>
        <taxon>Folsomia</taxon>
    </lineage>
</organism>
<dbReference type="EC" id="2.4.1.-" evidence="8"/>
<evidence type="ECO:0000256" key="5">
    <source>
        <dbReference type="ARBA" id="ARBA00022692"/>
    </source>
</evidence>
<dbReference type="AlphaFoldDB" id="A0A226DNJ0"/>
<evidence type="ECO:0000256" key="4">
    <source>
        <dbReference type="ARBA" id="ARBA00022679"/>
    </source>
</evidence>